<keyword evidence="9" id="KW-1185">Reference proteome</keyword>
<keyword evidence="1" id="KW-0479">Metal-binding</keyword>
<keyword evidence="5" id="KW-0804">Transcription</keyword>
<comment type="caution">
    <text evidence="8">The sequence shown here is derived from an EMBL/GenBank/DDBJ whole genome shotgun (WGS) entry which is preliminary data.</text>
</comment>
<dbReference type="PANTHER" id="PTHR31944">
    <property type="entry name" value="HEME-RESPONSIVE ZINC FINGER TRANSCRIPTION FACTOR HAP1"/>
    <property type="match status" value="1"/>
</dbReference>
<dbReference type="CDD" id="cd00067">
    <property type="entry name" value="GAL4"/>
    <property type="match status" value="1"/>
</dbReference>
<evidence type="ECO:0000256" key="4">
    <source>
        <dbReference type="ARBA" id="ARBA00023125"/>
    </source>
</evidence>
<evidence type="ECO:0000256" key="3">
    <source>
        <dbReference type="ARBA" id="ARBA00023015"/>
    </source>
</evidence>
<dbReference type="Pfam" id="PF00172">
    <property type="entry name" value="Zn_clus"/>
    <property type="match status" value="1"/>
</dbReference>
<keyword evidence="4" id="KW-0238">DNA-binding</keyword>
<dbReference type="PROSITE" id="PS00463">
    <property type="entry name" value="ZN2_CY6_FUNGAL_1"/>
    <property type="match status" value="1"/>
</dbReference>
<dbReference type="CDD" id="cd12148">
    <property type="entry name" value="fungal_TF_MHR"/>
    <property type="match status" value="1"/>
</dbReference>
<dbReference type="SUPFAM" id="SSF57701">
    <property type="entry name" value="Zn2/Cys6 DNA-binding domain"/>
    <property type="match status" value="1"/>
</dbReference>
<dbReference type="SMART" id="SM00066">
    <property type="entry name" value="GAL4"/>
    <property type="match status" value="1"/>
</dbReference>
<evidence type="ECO:0000256" key="2">
    <source>
        <dbReference type="ARBA" id="ARBA00022833"/>
    </source>
</evidence>
<dbReference type="InterPro" id="IPR051430">
    <property type="entry name" value="Fungal_TF_Env_Response"/>
</dbReference>
<sequence>MSDTSKKQRRQRAVLSCNDCRRRKLKCDRELPCNRCKNGGIADSCAYSPEAHGVTDPQEQPVKRQRQSLTRQAASIIQGEPQSHGNVRETLDCSDKAQSDILPKHRIEQLQFQVALLKEQISIQRHPVEDQTLGCAQFPDQGASKPAPLMGLLKGRNYATFFHGSSSAISIMAHFSDLRSFMKDIYQNSTAQRLQRDMKAFEDRAQPMSRSYRVLSVTSLRSLLPDRATVGALIRQYLDTFETTYRVLHIPSFEAAYQGFWNSERSGDVEMDALVLAILACTLCTSTHDSPRYNHNGSTFHTKAVIWIKACEAWLKRHSNKHRTLISLQVRCLRILALSTTSHKKKEYYQDVQAHIAFMRSSGLHRDPSIFGTRCSAYEGEMRRRLWATSMELELQASIDKGLPSVISSLEYDCTSPRNINDADLPVDLTELPNSHPITTFTDTSYLHLSMRTIDRRTRFCSLVNSFKASLSFQDILRHTEDIQRCLQATPKWGDSRSLQARTLLDLQLRQFLVILHTSKVLGVDLQLGAEGRYSMIAALEASAALIDLHTHVLNASVFTLCCTRNDYYRAALLICHIAYHASKSNHTVIAQVAKLTFNQCLHQALRLQEERAMRPGRGSQQHWYLSAAMGLVGLQFDPSQSEAMKLQAIDRVSRLLYKTLSLLDDPDEQSLASEVYLDDTSATGMLVDASSSTTAEPLLAEGFTNAGLRFDAFDLGSTSEWMLDDFWFFNDVSSLGFDDQHISGL</sequence>
<dbReference type="AlphaFoldDB" id="A0A9P4GQT9"/>
<dbReference type="GO" id="GO:0006351">
    <property type="term" value="P:DNA-templated transcription"/>
    <property type="evidence" value="ECO:0007669"/>
    <property type="project" value="InterPro"/>
</dbReference>
<protein>
    <recommendedName>
        <fullName evidence="7">Zn(2)-C6 fungal-type domain-containing protein</fullName>
    </recommendedName>
</protein>
<dbReference type="InterPro" id="IPR001138">
    <property type="entry name" value="Zn2Cys6_DnaBD"/>
</dbReference>
<organism evidence="8 9">
    <name type="scientific">Cucurbitaria berberidis CBS 394.84</name>
    <dbReference type="NCBI Taxonomy" id="1168544"/>
    <lineage>
        <taxon>Eukaryota</taxon>
        <taxon>Fungi</taxon>
        <taxon>Dikarya</taxon>
        <taxon>Ascomycota</taxon>
        <taxon>Pezizomycotina</taxon>
        <taxon>Dothideomycetes</taxon>
        <taxon>Pleosporomycetidae</taxon>
        <taxon>Pleosporales</taxon>
        <taxon>Pleosporineae</taxon>
        <taxon>Cucurbitariaceae</taxon>
        <taxon>Cucurbitaria</taxon>
    </lineage>
</organism>
<keyword evidence="2" id="KW-0862">Zinc</keyword>
<dbReference type="EMBL" id="ML976614">
    <property type="protein sequence ID" value="KAF1851013.1"/>
    <property type="molecule type" value="Genomic_DNA"/>
</dbReference>
<dbReference type="RefSeq" id="XP_040793576.1">
    <property type="nucleotide sequence ID" value="XM_040927680.1"/>
</dbReference>
<dbReference type="GO" id="GO:0000978">
    <property type="term" value="F:RNA polymerase II cis-regulatory region sequence-specific DNA binding"/>
    <property type="evidence" value="ECO:0007669"/>
    <property type="project" value="TreeGrafter"/>
</dbReference>
<dbReference type="GO" id="GO:0001228">
    <property type="term" value="F:DNA-binding transcription activator activity, RNA polymerase II-specific"/>
    <property type="evidence" value="ECO:0007669"/>
    <property type="project" value="TreeGrafter"/>
</dbReference>
<evidence type="ECO:0000313" key="9">
    <source>
        <dbReference type="Proteomes" id="UP000800039"/>
    </source>
</evidence>
<dbReference type="PROSITE" id="PS50048">
    <property type="entry name" value="ZN2_CY6_FUNGAL_2"/>
    <property type="match status" value="1"/>
</dbReference>
<evidence type="ECO:0000256" key="6">
    <source>
        <dbReference type="ARBA" id="ARBA00023242"/>
    </source>
</evidence>
<dbReference type="Gene3D" id="4.10.240.10">
    <property type="entry name" value="Zn(2)-C6 fungal-type DNA-binding domain"/>
    <property type="match status" value="1"/>
</dbReference>
<evidence type="ECO:0000313" key="8">
    <source>
        <dbReference type="EMBL" id="KAF1851013.1"/>
    </source>
</evidence>
<keyword evidence="3" id="KW-0805">Transcription regulation</keyword>
<dbReference type="GO" id="GO:0005634">
    <property type="term" value="C:nucleus"/>
    <property type="evidence" value="ECO:0007669"/>
    <property type="project" value="TreeGrafter"/>
</dbReference>
<dbReference type="GO" id="GO:0008270">
    <property type="term" value="F:zinc ion binding"/>
    <property type="evidence" value="ECO:0007669"/>
    <property type="project" value="InterPro"/>
</dbReference>
<evidence type="ECO:0000259" key="7">
    <source>
        <dbReference type="PROSITE" id="PS50048"/>
    </source>
</evidence>
<dbReference type="GeneID" id="63844933"/>
<accession>A0A9P4GQT9</accession>
<name>A0A9P4GQT9_9PLEO</name>
<proteinExistence type="predicted"/>
<evidence type="ECO:0000256" key="1">
    <source>
        <dbReference type="ARBA" id="ARBA00022723"/>
    </source>
</evidence>
<feature type="domain" description="Zn(2)-C6 fungal-type" evidence="7">
    <location>
        <begin position="16"/>
        <end position="47"/>
    </location>
</feature>
<dbReference type="InterPro" id="IPR007219">
    <property type="entry name" value="XnlR_reg_dom"/>
</dbReference>
<dbReference type="Proteomes" id="UP000800039">
    <property type="component" value="Unassembled WGS sequence"/>
</dbReference>
<dbReference type="InterPro" id="IPR036864">
    <property type="entry name" value="Zn2-C6_fun-type_DNA-bd_sf"/>
</dbReference>
<evidence type="ECO:0000256" key="5">
    <source>
        <dbReference type="ARBA" id="ARBA00023163"/>
    </source>
</evidence>
<gene>
    <name evidence="8" type="ORF">K460DRAFT_270862</name>
</gene>
<reference evidence="8" key="1">
    <citation type="submission" date="2020-01" db="EMBL/GenBank/DDBJ databases">
        <authorList>
            <consortium name="DOE Joint Genome Institute"/>
            <person name="Haridas S."/>
            <person name="Albert R."/>
            <person name="Binder M."/>
            <person name="Bloem J."/>
            <person name="Labutti K."/>
            <person name="Salamov A."/>
            <person name="Andreopoulos B."/>
            <person name="Baker S.E."/>
            <person name="Barry K."/>
            <person name="Bills G."/>
            <person name="Bluhm B.H."/>
            <person name="Cannon C."/>
            <person name="Castanera R."/>
            <person name="Culley D.E."/>
            <person name="Daum C."/>
            <person name="Ezra D."/>
            <person name="Gonzalez J.B."/>
            <person name="Henrissat B."/>
            <person name="Kuo A."/>
            <person name="Liang C."/>
            <person name="Lipzen A."/>
            <person name="Lutzoni F."/>
            <person name="Magnuson J."/>
            <person name="Mondo S."/>
            <person name="Nolan M."/>
            <person name="Ohm R."/>
            <person name="Pangilinan J."/>
            <person name="Park H.-J."/>
            <person name="Ramirez L."/>
            <person name="Alfaro M."/>
            <person name="Sun H."/>
            <person name="Tritt A."/>
            <person name="Yoshinaga Y."/>
            <person name="Zwiers L.-H."/>
            <person name="Turgeon B.G."/>
            <person name="Goodwin S.B."/>
            <person name="Spatafora J.W."/>
            <person name="Crous P.W."/>
            <person name="Grigoriev I.V."/>
        </authorList>
    </citation>
    <scope>NUCLEOTIDE SEQUENCE</scope>
    <source>
        <strain evidence="8">CBS 394.84</strain>
    </source>
</reference>
<dbReference type="OrthoDB" id="4236860at2759"/>
<keyword evidence="6" id="KW-0539">Nucleus</keyword>
<dbReference type="Pfam" id="PF04082">
    <property type="entry name" value="Fungal_trans"/>
    <property type="match status" value="1"/>
</dbReference>
<dbReference type="PANTHER" id="PTHR31944:SF130">
    <property type="entry name" value="ZN(II)2CYS6 TRANSCRIPTION FACTO (EUROFUNG)"/>
    <property type="match status" value="1"/>
</dbReference>